<proteinExistence type="inferred from homology"/>
<dbReference type="GO" id="GO:0003712">
    <property type="term" value="F:transcription coregulator activity"/>
    <property type="evidence" value="ECO:0007669"/>
    <property type="project" value="InterPro"/>
</dbReference>
<accession>A0A9P4YPW3</accession>
<evidence type="ECO:0000313" key="11">
    <source>
        <dbReference type="Proteomes" id="UP000749293"/>
    </source>
</evidence>
<keyword evidence="11" id="KW-1185">Reference proteome</keyword>
<dbReference type="EMBL" id="JAANYQ010000016">
    <property type="protein sequence ID" value="KAF4120555.1"/>
    <property type="molecule type" value="Genomic_DNA"/>
</dbReference>
<keyword evidence="6 8" id="KW-0539">Nucleus</keyword>
<evidence type="ECO:0000256" key="2">
    <source>
        <dbReference type="ARBA" id="ARBA00007526"/>
    </source>
</evidence>
<dbReference type="Proteomes" id="UP000749293">
    <property type="component" value="Unassembled WGS sequence"/>
</dbReference>
<evidence type="ECO:0000313" key="10">
    <source>
        <dbReference type="EMBL" id="KAF4120555.1"/>
    </source>
</evidence>
<dbReference type="AlphaFoldDB" id="A0A9P4YPW3"/>
<dbReference type="Gene3D" id="3.10.450.580">
    <property type="entry name" value="Mediator complex, subunit Med6"/>
    <property type="match status" value="1"/>
</dbReference>
<evidence type="ECO:0000256" key="8">
    <source>
        <dbReference type="RuleBase" id="RU364143"/>
    </source>
</evidence>
<feature type="compositionally biased region" description="Low complexity" evidence="9">
    <location>
        <begin position="179"/>
        <end position="195"/>
    </location>
</feature>
<sequence length="340" mass="36330">MPSPNDPPLDEIQWRSPASIAQLGALHSNTILFYFAESPFFERTSNNAVIMSQAMSNPDMYHFIQTREAFEGRLRTMTGLEFMVGEEPAETGPGMGTGVWVVRKQTRRRDGEVSIHASYFIVGENIYMAPTLGDILASRIMSISNSMSKALPEAESVRKWHPELGHAYYLPNSQTRKPTTTTTAAAAAADEPTATSKDDTPMPDTGNSNSNKTAAAAAAADPANDDASLERSAEEAFLVHMRFGGEYIDENPITGRPGEFHLSSTGRKPVPPPQLGVQQGGIGAMNGPSAINAKSSSDDGGARKDGASAREKSKSGSQPKLKRRKSKLSKGSAATTPAAS</sequence>
<dbReference type="InterPro" id="IPR007018">
    <property type="entry name" value="Mediator_Med6"/>
</dbReference>
<evidence type="ECO:0000256" key="7">
    <source>
        <dbReference type="ARBA" id="ARBA00031259"/>
    </source>
</evidence>
<comment type="subunit">
    <text evidence="8">Component of the Mediator complex.</text>
</comment>
<evidence type="ECO:0000256" key="3">
    <source>
        <dbReference type="ARBA" id="ARBA00020634"/>
    </source>
</evidence>
<feature type="compositionally biased region" description="Low complexity" evidence="9">
    <location>
        <begin position="214"/>
        <end position="226"/>
    </location>
</feature>
<organism evidence="10 11">
    <name type="scientific">Geosmithia morbida</name>
    <dbReference type="NCBI Taxonomy" id="1094350"/>
    <lineage>
        <taxon>Eukaryota</taxon>
        <taxon>Fungi</taxon>
        <taxon>Dikarya</taxon>
        <taxon>Ascomycota</taxon>
        <taxon>Pezizomycotina</taxon>
        <taxon>Sordariomycetes</taxon>
        <taxon>Hypocreomycetidae</taxon>
        <taxon>Hypocreales</taxon>
        <taxon>Bionectriaceae</taxon>
        <taxon>Geosmithia</taxon>
    </lineage>
</organism>
<protein>
    <recommendedName>
        <fullName evidence="3 8">Mediator of RNA polymerase II transcription subunit 6</fullName>
    </recommendedName>
    <alternativeName>
        <fullName evidence="7 8">Mediator complex subunit 6</fullName>
    </alternativeName>
</protein>
<evidence type="ECO:0000256" key="6">
    <source>
        <dbReference type="ARBA" id="ARBA00023242"/>
    </source>
</evidence>
<evidence type="ECO:0000256" key="4">
    <source>
        <dbReference type="ARBA" id="ARBA00023015"/>
    </source>
</evidence>
<feature type="region of interest" description="Disordered" evidence="9">
    <location>
        <begin position="170"/>
        <end position="229"/>
    </location>
</feature>
<dbReference type="InterPro" id="IPR038566">
    <property type="entry name" value="Mediator_Med6_sf"/>
</dbReference>
<keyword evidence="5 8" id="KW-0804">Transcription</keyword>
<reference evidence="10" key="1">
    <citation type="submission" date="2020-03" db="EMBL/GenBank/DDBJ databases">
        <title>Site-based positive gene gene selection in Geosmithia morbida across the United States reveals a broad range of putative effectors and factors for local host and environmental adapation.</title>
        <authorList>
            <person name="Onufrak A."/>
            <person name="Murdoch R.W."/>
            <person name="Gazis R."/>
            <person name="Huff M."/>
            <person name="Staton M."/>
            <person name="Klingeman W."/>
            <person name="Hadziabdic D."/>
        </authorList>
    </citation>
    <scope>NUCLEOTIDE SEQUENCE</scope>
    <source>
        <strain evidence="10">1262</strain>
    </source>
</reference>
<evidence type="ECO:0000256" key="5">
    <source>
        <dbReference type="ARBA" id="ARBA00023163"/>
    </source>
</evidence>
<keyword evidence="8" id="KW-0010">Activator</keyword>
<comment type="function">
    <text evidence="8">Component of the Mediator complex, a coactivator involved in the regulated transcription of nearly all RNA polymerase II-dependent genes. Mediator functions as a bridge to convey information from gene-specific regulatory proteins to the basal RNA polymerase II transcription machinery. Mediator is recruited to promoters by direct interactions with regulatory proteins and serves as a scaffold for the assembly of a functional preinitiation complex with RNA polymerase II and the general transcription factors.</text>
</comment>
<comment type="caution">
    <text evidence="10">The sequence shown here is derived from an EMBL/GenBank/DDBJ whole genome shotgun (WGS) entry which is preliminary data.</text>
</comment>
<evidence type="ECO:0000256" key="1">
    <source>
        <dbReference type="ARBA" id="ARBA00004123"/>
    </source>
</evidence>
<gene>
    <name evidence="8" type="primary">MED6</name>
    <name evidence="10" type="ORF">GMORB2_2993</name>
</gene>
<dbReference type="OrthoDB" id="344220at2759"/>
<evidence type="ECO:0000256" key="9">
    <source>
        <dbReference type="SAM" id="MobiDB-lite"/>
    </source>
</evidence>
<feature type="region of interest" description="Disordered" evidence="9">
    <location>
        <begin position="249"/>
        <end position="340"/>
    </location>
</feature>
<comment type="similarity">
    <text evidence="2 8">Belongs to the Mediator complex subunit 6 family.</text>
</comment>
<dbReference type="Pfam" id="PF04934">
    <property type="entry name" value="Med6"/>
    <property type="match status" value="1"/>
</dbReference>
<comment type="subcellular location">
    <subcellularLocation>
        <location evidence="1 8">Nucleus</location>
    </subcellularLocation>
</comment>
<dbReference type="GO" id="GO:0006357">
    <property type="term" value="P:regulation of transcription by RNA polymerase II"/>
    <property type="evidence" value="ECO:0007669"/>
    <property type="project" value="InterPro"/>
</dbReference>
<feature type="compositionally biased region" description="Basic and acidic residues" evidence="9">
    <location>
        <begin position="296"/>
        <end position="314"/>
    </location>
</feature>
<dbReference type="GO" id="GO:0016592">
    <property type="term" value="C:mediator complex"/>
    <property type="evidence" value="ECO:0007669"/>
    <property type="project" value="InterPro"/>
</dbReference>
<keyword evidence="4 8" id="KW-0805">Transcription regulation</keyword>
<dbReference type="PANTHER" id="PTHR13104">
    <property type="entry name" value="MED-6-RELATED"/>
    <property type="match status" value="1"/>
</dbReference>
<name>A0A9P4YPW3_9HYPO</name>